<organism evidence="2 3">
    <name type="scientific">Triangularia setosa</name>
    <dbReference type="NCBI Taxonomy" id="2587417"/>
    <lineage>
        <taxon>Eukaryota</taxon>
        <taxon>Fungi</taxon>
        <taxon>Dikarya</taxon>
        <taxon>Ascomycota</taxon>
        <taxon>Pezizomycotina</taxon>
        <taxon>Sordariomycetes</taxon>
        <taxon>Sordariomycetidae</taxon>
        <taxon>Sordariales</taxon>
        <taxon>Podosporaceae</taxon>
        <taxon>Triangularia</taxon>
    </lineage>
</organism>
<keyword evidence="3" id="KW-1185">Reference proteome</keyword>
<accession>A0AAN7A6L9</accession>
<reference evidence="2" key="1">
    <citation type="journal article" date="2023" name="Mol. Phylogenet. Evol.">
        <title>Genome-scale phylogeny and comparative genomics of the fungal order Sordariales.</title>
        <authorList>
            <person name="Hensen N."/>
            <person name="Bonometti L."/>
            <person name="Westerberg I."/>
            <person name="Brannstrom I.O."/>
            <person name="Guillou S."/>
            <person name="Cros-Aarteil S."/>
            <person name="Calhoun S."/>
            <person name="Haridas S."/>
            <person name="Kuo A."/>
            <person name="Mondo S."/>
            <person name="Pangilinan J."/>
            <person name="Riley R."/>
            <person name="LaButti K."/>
            <person name="Andreopoulos B."/>
            <person name="Lipzen A."/>
            <person name="Chen C."/>
            <person name="Yan M."/>
            <person name="Daum C."/>
            <person name="Ng V."/>
            <person name="Clum A."/>
            <person name="Steindorff A."/>
            <person name="Ohm R.A."/>
            <person name="Martin F."/>
            <person name="Silar P."/>
            <person name="Natvig D.O."/>
            <person name="Lalanne C."/>
            <person name="Gautier V."/>
            <person name="Ament-Velasquez S.L."/>
            <person name="Kruys A."/>
            <person name="Hutchinson M.I."/>
            <person name="Powell A.J."/>
            <person name="Barry K."/>
            <person name="Miller A.N."/>
            <person name="Grigoriev I.V."/>
            <person name="Debuchy R."/>
            <person name="Gladieux P."/>
            <person name="Hiltunen Thoren M."/>
            <person name="Johannesson H."/>
        </authorList>
    </citation>
    <scope>NUCLEOTIDE SEQUENCE</scope>
    <source>
        <strain evidence="2">CBS 892.96</strain>
    </source>
</reference>
<dbReference type="AlphaFoldDB" id="A0AAN7A6L9"/>
<proteinExistence type="predicted"/>
<dbReference type="EMBL" id="MU866242">
    <property type="protein sequence ID" value="KAK4175254.1"/>
    <property type="molecule type" value="Genomic_DNA"/>
</dbReference>
<gene>
    <name evidence="2" type="ORF">QBC36DRAFT_331842</name>
</gene>
<evidence type="ECO:0000313" key="2">
    <source>
        <dbReference type="EMBL" id="KAK4175254.1"/>
    </source>
</evidence>
<evidence type="ECO:0000256" key="1">
    <source>
        <dbReference type="SAM" id="MobiDB-lite"/>
    </source>
</evidence>
<feature type="region of interest" description="Disordered" evidence="1">
    <location>
        <begin position="221"/>
        <end position="261"/>
    </location>
</feature>
<reference evidence="2" key="2">
    <citation type="submission" date="2023-05" db="EMBL/GenBank/DDBJ databases">
        <authorList>
            <consortium name="Lawrence Berkeley National Laboratory"/>
            <person name="Steindorff A."/>
            <person name="Hensen N."/>
            <person name="Bonometti L."/>
            <person name="Westerberg I."/>
            <person name="Brannstrom I.O."/>
            <person name="Guillou S."/>
            <person name="Cros-Aarteil S."/>
            <person name="Calhoun S."/>
            <person name="Haridas S."/>
            <person name="Kuo A."/>
            <person name="Mondo S."/>
            <person name="Pangilinan J."/>
            <person name="Riley R."/>
            <person name="Labutti K."/>
            <person name="Andreopoulos B."/>
            <person name="Lipzen A."/>
            <person name="Chen C."/>
            <person name="Yanf M."/>
            <person name="Daum C."/>
            <person name="Ng V."/>
            <person name="Clum A."/>
            <person name="Ohm R."/>
            <person name="Martin F."/>
            <person name="Silar P."/>
            <person name="Natvig D."/>
            <person name="Lalanne C."/>
            <person name="Gautier V."/>
            <person name="Ament-Velasquez S.L."/>
            <person name="Kruys A."/>
            <person name="Hutchinson M.I."/>
            <person name="Powell A.J."/>
            <person name="Barry K."/>
            <person name="Miller A.N."/>
            <person name="Grigoriev I.V."/>
            <person name="Debuchy R."/>
            <person name="Gladieux P."/>
            <person name="Thoren M.H."/>
            <person name="Johannesson H."/>
        </authorList>
    </citation>
    <scope>NUCLEOTIDE SEQUENCE</scope>
    <source>
        <strain evidence="2">CBS 892.96</strain>
    </source>
</reference>
<evidence type="ECO:0000313" key="3">
    <source>
        <dbReference type="Proteomes" id="UP001302321"/>
    </source>
</evidence>
<feature type="compositionally biased region" description="Low complexity" evidence="1">
    <location>
        <begin position="226"/>
        <end position="250"/>
    </location>
</feature>
<feature type="compositionally biased region" description="Low complexity" evidence="1">
    <location>
        <begin position="293"/>
        <end position="320"/>
    </location>
</feature>
<protein>
    <submittedName>
        <fullName evidence="2">Uncharacterized protein</fullName>
    </submittedName>
</protein>
<dbReference type="Proteomes" id="UP001302321">
    <property type="component" value="Unassembled WGS sequence"/>
</dbReference>
<sequence>MQRGSIFGASTSSPSDDATDFFARRKPDGSCQGHILVSKEPLAHTLYDVGALFLSSLSLIRERLAASPFLASASLGSVPAAYSTPSLVFNMFTRSAILAGLQFLVVCSAQNNGFFRWNAPRATSPEGQSLNRRQTPPGYHPEFGSCGSGTTCENACGANWLSCRASTELSLFCYNQVDLGQTCCENGSGRACDRGYYCAWKEFGGRVWCCEDGQSLEECGVGGGTTSAPPTSSYTSTATTSTNPSDTTTTEIDFEPDSSTATDSHCVPATVTSWGTTTVVSTFEVTVTVGTGGCSTESTVTSPPSSSTVTDTTITKPPTSHYTHRPTNSTAISSVITAGSGNLRVDLGLLVLLVLGVMLW</sequence>
<feature type="region of interest" description="Disordered" evidence="1">
    <location>
        <begin position="293"/>
        <end position="327"/>
    </location>
</feature>
<name>A0AAN7A6L9_9PEZI</name>
<comment type="caution">
    <text evidence="2">The sequence shown here is derived from an EMBL/GenBank/DDBJ whole genome shotgun (WGS) entry which is preliminary data.</text>
</comment>